<comment type="caution">
    <text evidence="7">The sequence shown here is derived from an EMBL/GenBank/DDBJ whole genome shotgun (WGS) entry which is preliminary data.</text>
</comment>
<dbReference type="AlphaFoldDB" id="A0A7K9Y8F2"/>
<feature type="compositionally biased region" description="Polar residues" evidence="5">
    <location>
        <begin position="21"/>
        <end position="36"/>
    </location>
</feature>
<feature type="region of interest" description="Disordered" evidence="5">
    <location>
        <begin position="15"/>
        <end position="40"/>
    </location>
</feature>
<dbReference type="Gene3D" id="1.10.10.10">
    <property type="entry name" value="Winged helix-like DNA-binding domain superfamily/Winged helix DNA-binding domain"/>
    <property type="match status" value="1"/>
</dbReference>
<dbReference type="FunFam" id="1.10.10.10:FF:000128">
    <property type="entry name" value="DNA-binding protein RFX5 isoform X1"/>
    <property type="match status" value="1"/>
</dbReference>
<dbReference type="InterPro" id="IPR036390">
    <property type="entry name" value="WH_DNA-bd_sf"/>
</dbReference>
<evidence type="ECO:0000256" key="4">
    <source>
        <dbReference type="ARBA" id="ARBA00061114"/>
    </source>
</evidence>
<evidence type="ECO:0000313" key="8">
    <source>
        <dbReference type="Proteomes" id="UP000522663"/>
    </source>
</evidence>
<feature type="non-terminal residue" evidence="7">
    <location>
        <position position="272"/>
    </location>
</feature>
<feature type="non-terminal residue" evidence="7">
    <location>
        <position position="1"/>
    </location>
</feature>
<evidence type="ECO:0000256" key="2">
    <source>
        <dbReference type="ARBA" id="ARBA00023125"/>
    </source>
</evidence>
<sequence>LSFLILPLQDHSAMADEELSPQATKKGTLSPGSSRSGVAEPGTLLQKLQGNISKTVQNKVDAILQDVQKFSDSDKLYLYLQLPSGPSLGDRSSLDLSLLSAAEYMHACNWIRNHLEEHADTCLPKQDVYDAYRQYCDNLCCHPLCAANFGKIIREIFPNIKARRLGGRGQSKYPFHTYCYSGIRRKTVVSLPPLPSLDLKVTESQHTELTDLQSYTSEVMEAACALTCDWAEKILKRSFNNIVEVAQFLIQQHIISSRSARADLVMAMVVSG</sequence>
<dbReference type="Pfam" id="PF18326">
    <property type="entry name" value="RFX5_N"/>
    <property type="match status" value="1"/>
</dbReference>
<dbReference type="Proteomes" id="UP000522663">
    <property type="component" value="Unassembled WGS sequence"/>
</dbReference>
<keyword evidence="8" id="KW-1185">Reference proteome</keyword>
<dbReference type="InterPro" id="IPR003150">
    <property type="entry name" value="DNA-bd_RFX"/>
</dbReference>
<evidence type="ECO:0000313" key="7">
    <source>
        <dbReference type="EMBL" id="NXJ06008.1"/>
    </source>
</evidence>
<keyword evidence="3" id="KW-0539">Nucleus</keyword>
<dbReference type="OrthoDB" id="10069709at2759"/>
<evidence type="ECO:0000256" key="3">
    <source>
        <dbReference type="ARBA" id="ARBA00023242"/>
    </source>
</evidence>
<gene>
    <name evidence="7" type="primary">Rfx5</name>
    <name evidence="7" type="ORF">ODOGUJ_R12661</name>
</gene>
<dbReference type="PROSITE" id="PS51526">
    <property type="entry name" value="RFX_DBD"/>
    <property type="match status" value="1"/>
</dbReference>
<organism evidence="7 8">
    <name type="scientific">Odontophorus gujanensis</name>
    <name type="common">marbled wood quail</name>
    <dbReference type="NCBI Taxonomy" id="886794"/>
    <lineage>
        <taxon>Eukaryota</taxon>
        <taxon>Metazoa</taxon>
        <taxon>Chordata</taxon>
        <taxon>Craniata</taxon>
        <taxon>Vertebrata</taxon>
        <taxon>Euteleostomi</taxon>
        <taxon>Archelosauria</taxon>
        <taxon>Archosauria</taxon>
        <taxon>Dinosauria</taxon>
        <taxon>Saurischia</taxon>
        <taxon>Theropoda</taxon>
        <taxon>Coelurosauria</taxon>
        <taxon>Aves</taxon>
        <taxon>Neognathae</taxon>
        <taxon>Galloanserae</taxon>
        <taxon>Galliformes</taxon>
        <taxon>Odontophoridae</taxon>
        <taxon>Odontophorus</taxon>
    </lineage>
</organism>
<comment type="subcellular location">
    <subcellularLocation>
        <location evidence="1">Nucleus</location>
    </subcellularLocation>
</comment>
<proteinExistence type="inferred from homology"/>
<evidence type="ECO:0000256" key="5">
    <source>
        <dbReference type="SAM" id="MobiDB-lite"/>
    </source>
</evidence>
<dbReference type="PANTHER" id="PTHR12619:SF18">
    <property type="entry name" value="DNA-BINDING PROTEIN RFX5"/>
    <property type="match status" value="1"/>
</dbReference>
<dbReference type="Pfam" id="PF02257">
    <property type="entry name" value="RFX_DNA_binding"/>
    <property type="match status" value="1"/>
</dbReference>
<dbReference type="PANTHER" id="PTHR12619">
    <property type="entry name" value="RFX TRANSCRIPTION FACTOR FAMILY"/>
    <property type="match status" value="1"/>
</dbReference>
<feature type="domain" description="RFX-type winged-helix" evidence="6">
    <location>
        <begin position="107"/>
        <end position="187"/>
    </location>
</feature>
<dbReference type="SUPFAM" id="SSF46785">
    <property type="entry name" value="Winged helix' DNA-binding domain"/>
    <property type="match status" value="1"/>
</dbReference>
<keyword evidence="2" id="KW-0238">DNA-binding</keyword>
<dbReference type="Gene3D" id="6.10.140.1290">
    <property type="match status" value="1"/>
</dbReference>
<dbReference type="InterPro" id="IPR039779">
    <property type="entry name" value="RFX-like"/>
</dbReference>
<evidence type="ECO:0000259" key="6">
    <source>
        <dbReference type="PROSITE" id="PS51526"/>
    </source>
</evidence>
<comment type="similarity">
    <text evidence="4">Belongs to the RFX family.</text>
</comment>
<dbReference type="EMBL" id="VXAB01003037">
    <property type="protein sequence ID" value="NXJ06008.1"/>
    <property type="molecule type" value="Genomic_DNA"/>
</dbReference>
<dbReference type="GO" id="GO:0000978">
    <property type="term" value="F:RNA polymerase II cis-regulatory region sequence-specific DNA binding"/>
    <property type="evidence" value="ECO:0007669"/>
    <property type="project" value="TreeGrafter"/>
</dbReference>
<name>A0A7K9Y8F2_9GALL</name>
<dbReference type="GO" id="GO:0005634">
    <property type="term" value="C:nucleus"/>
    <property type="evidence" value="ECO:0007669"/>
    <property type="project" value="UniProtKB-SubCell"/>
</dbReference>
<evidence type="ECO:0000256" key="1">
    <source>
        <dbReference type="ARBA" id="ARBA00004123"/>
    </source>
</evidence>
<dbReference type="GO" id="GO:0000981">
    <property type="term" value="F:DNA-binding transcription factor activity, RNA polymerase II-specific"/>
    <property type="evidence" value="ECO:0007669"/>
    <property type="project" value="TreeGrafter"/>
</dbReference>
<accession>A0A7K9Y8F2</accession>
<protein>
    <submittedName>
        <fullName evidence="7">RFX5 protein</fullName>
    </submittedName>
</protein>
<reference evidence="7 8" key="1">
    <citation type="submission" date="2019-09" db="EMBL/GenBank/DDBJ databases">
        <title>Bird 10,000 Genomes (B10K) Project - Family phase.</title>
        <authorList>
            <person name="Zhang G."/>
        </authorList>
    </citation>
    <scope>NUCLEOTIDE SEQUENCE [LARGE SCALE GENOMIC DNA]</scope>
    <source>
        <strain evidence="7">B10K-DU-001-53</strain>
        <tissue evidence="7">Muscle</tissue>
    </source>
</reference>
<dbReference type="InterPro" id="IPR036388">
    <property type="entry name" value="WH-like_DNA-bd_sf"/>
</dbReference>